<dbReference type="InterPro" id="IPR009061">
    <property type="entry name" value="DNA-bd_dom_put_sf"/>
</dbReference>
<dbReference type="InterPro" id="IPR000551">
    <property type="entry name" value="MerR-type_HTH_dom"/>
</dbReference>
<dbReference type="OrthoDB" id="9814833at2"/>
<evidence type="ECO:0000313" key="2">
    <source>
        <dbReference type="Proteomes" id="UP000460112"/>
    </source>
</evidence>
<gene>
    <name evidence="1" type="ORF">F8244_02995</name>
</gene>
<dbReference type="GO" id="GO:0003677">
    <property type="term" value="F:DNA binding"/>
    <property type="evidence" value="ECO:0007669"/>
    <property type="project" value="UniProtKB-KW"/>
</dbReference>
<dbReference type="Proteomes" id="UP000460112">
    <property type="component" value="Unassembled WGS sequence"/>
</dbReference>
<protein>
    <submittedName>
        <fullName evidence="1">MerR family DNA-binding transcriptional regulator</fullName>
    </submittedName>
</protein>
<proteinExistence type="predicted"/>
<dbReference type="RefSeq" id="WP_080504044.1">
    <property type="nucleotide sequence ID" value="NZ_CAKMCA010000001.1"/>
</dbReference>
<name>A0A833CGU1_LACGS</name>
<keyword evidence="1" id="KW-0238">DNA-binding</keyword>
<dbReference type="Gene3D" id="1.10.1660.10">
    <property type="match status" value="1"/>
</dbReference>
<sequence>MSAKLAGTTRRTLIFYDQKDIFKPMKTKKNGYRYYSYK</sequence>
<dbReference type="Pfam" id="PF00376">
    <property type="entry name" value="MerR"/>
    <property type="match status" value="1"/>
</dbReference>
<dbReference type="GO" id="GO:0006355">
    <property type="term" value="P:regulation of DNA-templated transcription"/>
    <property type="evidence" value="ECO:0007669"/>
    <property type="project" value="InterPro"/>
</dbReference>
<evidence type="ECO:0000313" key="1">
    <source>
        <dbReference type="EMBL" id="KAB1951970.1"/>
    </source>
</evidence>
<organism evidence="1 2">
    <name type="scientific">Lactobacillus gasseri</name>
    <dbReference type="NCBI Taxonomy" id="1596"/>
    <lineage>
        <taxon>Bacteria</taxon>
        <taxon>Bacillati</taxon>
        <taxon>Bacillota</taxon>
        <taxon>Bacilli</taxon>
        <taxon>Lactobacillales</taxon>
        <taxon>Lactobacillaceae</taxon>
        <taxon>Lactobacillus</taxon>
    </lineage>
</organism>
<dbReference type="EMBL" id="WBOA01000001">
    <property type="protein sequence ID" value="KAB1951970.1"/>
    <property type="molecule type" value="Genomic_DNA"/>
</dbReference>
<reference evidence="1 2" key="1">
    <citation type="submission" date="2019-09" db="EMBL/GenBank/DDBJ databases">
        <title>Investigation of probiotic properties of different lactic acid bacteria.</title>
        <authorList>
            <person name="Jaomanjaka F."/>
            <person name="Blanc P."/>
        </authorList>
    </citation>
    <scope>NUCLEOTIDE SEQUENCE [LARGE SCALE GENOMIC DNA]</scope>
    <source>
        <strain evidence="1 2">BIO6369</strain>
    </source>
</reference>
<dbReference type="PROSITE" id="PS50937">
    <property type="entry name" value="HTH_MERR_2"/>
    <property type="match status" value="1"/>
</dbReference>
<dbReference type="AlphaFoldDB" id="A0A833CGU1"/>
<dbReference type="SUPFAM" id="SSF46955">
    <property type="entry name" value="Putative DNA-binding domain"/>
    <property type="match status" value="1"/>
</dbReference>
<accession>A0A833CGU1</accession>
<comment type="caution">
    <text evidence="1">The sequence shown here is derived from an EMBL/GenBank/DDBJ whole genome shotgun (WGS) entry which is preliminary data.</text>
</comment>